<dbReference type="InterPro" id="IPR001623">
    <property type="entry name" value="DnaJ_domain"/>
</dbReference>
<keyword evidence="3" id="KW-0175">Coiled coil</keyword>
<feature type="compositionally biased region" description="Basic and acidic residues" evidence="4">
    <location>
        <begin position="185"/>
        <end position="195"/>
    </location>
</feature>
<evidence type="ECO:0000256" key="2">
    <source>
        <dbReference type="ARBA" id="ARBA00023016"/>
    </source>
</evidence>
<evidence type="ECO:0000259" key="5">
    <source>
        <dbReference type="PROSITE" id="PS50076"/>
    </source>
</evidence>
<keyword evidence="2" id="KW-0346">Stress response</keyword>
<evidence type="ECO:0000256" key="3">
    <source>
        <dbReference type="SAM" id="Coils"/>
    </source>
</evidence>
<dbReference type="PROSITE" id="PS50076">
    <property type="entry name" value="DNAJ_2"/>
    <property type="match status" value="1"/>
</dbReference>
<dbReference type="InterPro" id="IPR036869">
    <property type="entry name" value="J_dom_sf"/>
</dbReference>
<dbReference type="Gene3D" id="1.10.287.110">
    <property type="entry name" value="DnaJ domain"/>
    <property type="match status" value="1"/>
</dbReference>
<evidence type="ECO:0000256" key="1">
    <source>
        <dbReference type="ARBA" id="ARBA00022705"/>
    </source>
</evidence>
<dbReference type="SUPFAM" id="SSF46565">
    <property type="entry name" value="Chaperone J-domain"/>
    <property type="match status" value="1"/>
</dbReference>
<organism evidence="6 7">
    <name type="scientific">Niallia oryzisoli</name>
    <dbReference type="NCBI Taxonomy" id="1737571"/>
    <lineage>
        <taxon>Bacteria</taxon>
        <taxon>Bacillati</taxon>
        <taxon>Bacillota</taxon>
        <taxon>Bacilli</taxon>
        <taxon>Bacillales</taxon>
        <taxon>Bacillaceae</taxon>
        <taxon>Niallia</taxon>
    </lineage>
</organism>
<dbReference type="RefSeq" id="WP_338447692.1">
    <property type="nucleotide sequence ID" value="NZ_CP137640.1"/>
</dbReference>
<reference evidence="6 7" key="1">
    <citation type="submission" date="2023-10" db="EMBL/GenBank/DDBJ databases">
        <title>Niallia locisalis sp.nov. isolated from a salt pond sample.</title>
        <authorList>
            <person name="Li X.-J."/>
            <person name="Dong L."/>
        </authorList>
    </citation>
    <scope>NUCLEOTIDE SEQUENCE [LARGE SCALE GENOMIC DNA]</scope>
    <source>
        <strain evidence="6 7">DSM 29761</strain>
    </source>
</reference>
<proteinExistence type="predicted"/>
<dbReference type="EMBL" id="CP137640">
    <property type="protein sequence ID" value="WVX78757.1"/>
    <property type="molecule type" value="Genomic_DNA"/>
</dbReference>
<evidence type="ECO:0000256" key="4">
    <source>
        <dbReference type="SAM" id="MobiDB-lite"/>
    </source>
</evidence>
<evidence type="ECO:0000313" key="7">
    <source>
        <dbReference type="Proteomes" id="UP001357223"/>
    </source>
</evidence>
<name>A0ABZ2C9T5_9BACI</name>
<feature type="region of interest" description="Disordered" evidence="4">
    <location>
        <begin position="185"/>
        <end position="212"/>
    </location>
</feature>
<protein>
    <recommendedName>
        <fullName evidence="5">J domain-containing protein</fullName>
    </recommendedName>
</protein>
<gene>
    <name evidence="6" type="ORF">R4Z09_15670</name>
</gene>
<accession>A0ABZ2C9T5</accession>
<keyword evidence="1" id="KW-0235">DNA replication</keyword>
<keyword evidence="7" id="KW-1185">Reference proteome</keyword>
<feature type="domain" description="J" evidence="5">
    <location>
        <begin position="205"/>
        <end position="259"/>
    </location>
</feature>
<evidence type="ECO:0000313" key="6">
    <source>
        <dbReference type="EMBL" id="WVX78757.1"/>
    </source>
</evidence>
<sequence length="259" mass="29746">MNTDQAFELLKNAGVTEDVCIKTVRRWLRERKITYDGGQKNIGYILDDTDQAFQLLKDAGVAPSIGIPTVRRWVREGKIKHVGDGDPITEYISNEPNPRRSVLSPAEDKLIRQLKAKIKAQEEHIKGIEDLHQSSINTLIQQRNKLKQEIMRLETERHELQKEARKLLKENLDLRNELLKLKEEYSKGNKSDPEKTQTVPFKSYDPRSKLGLSKTAGPKEILAGYKTLLKMTHPDRGGNAALFHFIKMDYDSFRNGLKK</sequence>
<dbReference type="Proteomes" id="UP001357223">
    <property type="component" value="Chromosome"/>
</dbReference>
<feature type="coiled-coil region" evidence="3">
    <location>
        <begin position="111"/>
        <end position="184"/>
    </location>
</feature>